<evidence type="ECO:0000256" key="10">
    <source>
        <dbReference type="ARBA" id="ARBA00023018"/>
    </source>
</evidence>
<evidence type="ECO:0000256" key="1">
    <source>
        <dbReference type="ARBA" id="ARBA00004151"/>
    </source>
</evidence>
<dbReference type="EMBL" id="LJIG01000700">
    <property type="protein sequence ID" value="KRT86240.1"/>
    <property type="molecule type" value="Genomic_DNA"/>
</dbReference>
<evidence type="ECO:0000256" key="11">
    <source>
        <dbReference type="ARBA" id="ARBA00023136"/>
    </source>
</evidence>
<dbReference type="CDD" id="cd12087">
    <property type="entry name" value="TM_EGFR-like"/>
    <property type="match status" value="1"/>
</dbReference>
<evidence type="ECO:0000256" key="6">
    <source>
        <dbReference type="ARBA" id="ARBA00022692"/>
    </source>
</evidence>
<dbReference type="PANTHER" id="PTHR11506">
    <property type="entry name" value="LYSOSOME-ASSOCIATED MEMBRANE GLYCOPROTEIN"/>
    <property type="match status" value="1"/>
</dbReference>
<comment type="caution">
    <text evidence="20">Lacks conserved residue(s) required for the propagation of feature annotation.</text>
</comment>
<evidence type="ECO:0000313" key="27">
    <source>
        <dbReference type="Proteomes" id="UP000051574"/>
    </source>
</evidence>
<evidence type="ECO:0000256" key="22">
    <source>
        <dbReference type="SAM" id="Phobius"/>
    </source>
</evidence>
<keyword evidence="10" id="KW-0770">Synapse</keyword>
<evidence type="ECO:0000259" key="24">
    <source>
        <dbReference type="Pfam" id="PF01299"/>
    </source>
</evidence>
<comment type="subcellular location">
    <subcellularLocation>
        <location evidence="4">Cell projection</location>
        <location evidence="4">Dendrite</location>
    </subcellularLocation>
    <subcellularLocation>
        <location evidence="17">Cell projection</location>
        <location evidence="17">Growth cone membrane</location>
        <topology evidence="17">Single-pass type I membrane protein</topology>
    </subcellularLocation>
    <subcellularLocation>
        <location evidence="15">Cytoplasmic vesicle</location>
        <location evidence="15">Secretory vesicle</location>
        <location evidence="15">Synaptic vesicle membrane</location>
        <topology evidence="15">Single-pass type I membrane protein</topology>
    </subcellularLocation>
    <subcellularLocation>
        <location evidence="2">Early endosome membrane</location>
        <topology evidence="2">Single-pass type I membrane protein</topology>
    </subcellularLocation>
    <subcellularLocation>
        <location evidence="1">Endoplasmic reticulum-Golgi intermediate compartment membrane</location>
        <topology evidence="1">Single-pass type I membrane protein</topology>
    </subcellularLocation>
    <subcellularLocation>
        <location evidence="20">Membrane</location>
        <topology evidence="20">Single-pass type I membrane protein</topology>
    </subcellularLocation>
    <subcellularLocation>
        <location evidence="3">Recycling endosome</location>
    </subcellularLocation>
</comment>
<dbReference type="InterPro" id="IPR002000">
    <property type="entry name" value="Lysosome-assoc_membr_glycop"/>
</dbReference>
<keyword evidence="7 23" id="KW-0732">Signal</keyword>
<protein>
    <recommendedName>
        <fullName evidence="18">Lysosome-associated membrane glycoprotein 5</fullName>
    </recommendedName>
    <alternativeName>
        <fullName evidence="19">Lysosome-associated membrane protein 5</fullName>
    </alternativeName>
</protein>
<evidence type="ECO:0000256" key="21">
    <source>
        <dbReference type="SAM" id="MobiDB-lite"/>
    </source>
</evidence>
<evidence type="ECO:0000256" key="13">
    <source>
        <dbReference type="ARBA" id="ARBA00023273"/>
    </source>
</evidence>
<evidence type="ECO:0000256" key="8">
    <source>
        <dbReference type="ARBA" id="ARBA00022753"/>
    </source>
</evidence>
<accession>A0A0T6BFX9</accession>
<comment type="function">
    <text evidence="16">Plays a role in short-term synaptic plasticity in a subset of GABAergic neurons in the brain.</text>
</comment>
<dbReference type="InterPro" id="IPR048524">
    <property type="entry name" value="Lamp2-like_TM"/>
</dbReference>
<dbReference type="GO" id="GO:0031902">
    <property type="term" value="C:late endosome membrane"/>
    <property type="evidence" value="ECO:0007669"/>
    <property type="project" value="TreeGrafter"/>
</dbReference>
<organism evidence="26 27">
    <name type="scientific">Oryctes borbonicus</name>
    <dbReference type="NCBI Taxonomy" id="1629725"/>
    <lineage>
        <taxon>Eukaryota</taxon>
        <taxon>Metazoa</taxon>
        <taxon>Ecdysozoa</taxon>
        <taxon>Arthropoda</taxon>
        <taxon>Hexapoda</taxon>
        <taxon>Insecta</taxon>
        <taxon>Pterygota</taxon>
        <taxon>Neoptera</taxon>
        <taxon>Endopterygota</taxon>
        <taxon>Coleoptera</taxon>
        <taxon>Polyphaga</taxon>
        <taxon>Scarabaeiformia</taxon>
        <taxon>Scarabaeidae</taxon>
        <taxon>Dynastinae</taxon>
        <taxon>Oryctes</taxon>
    </lineage>
</organism>
<gene>
    <name evidence="26" type="ORF">AMK59_2998</name>
</gene>
<evidence type="ECO:0000256" key="2">
    <source>
        <dbReference type="ARBA" id="ARBA00004158"/>
    </source>
</evidence>
<evidence type="ECO:0000313" key="26">
    <source>
        <dbReference type="EMBL" id="KRT86240.1"/>
    </source>
</evidence>
<comment type="caution">
    <text evidence="26">The sequence shown here is derived from an EMBL/GenBank/DDBJ whole genome shotgun (WGS) entry which is preliminary data.</text>
</comment>
<keyword evidence="9 22" id="KW-1133">Transmembrane helix</keyword>
<feature type="signal peptide" evidence="23">
    <location>
        <begin position="1"/>
        <end position="18"/>
    </location>
</feature>
<feature type="transmembrane region" description="Helical" evidence="22">
    <location>
        <begin position="288"/>
        <end position="310"/>
    </location>
</feature>
<keyword evidence="12" id="KW-0325">Glycoprotein</keyword>
<dbReference type="Pfam" id="PF21222">
    <property type="entry name" value="Lamp2_2nd"/>
    <property type="match status" value="1"/>
</dbReference>
<evidence type="ECO:0000256" key="14">
    <source>
        <dbReference type="ARBA" id="ARBA00023329"/>
    </source>
</evidence>
<dbReference type="Proteomes" id="UP000051574">
    <property type="component" value="Unassembled WGS sequence"/>
</dbReference>
<evidence type="ECO:0000256" key="12">
    <source>
        <dbReference type="ARBA" id="ARBA00023180"/>
    </source>
</evidence>
<feature type="domain" description="Lysosome-associated membrane glycoprotein 2-like luminal" evidence="24">
    <location>
        <begin position="109"/>
        <end position="266"/>
    </location>
</feature>
<evidence type="ECO:0000256" key="23">
    <source>
        <dbReference type="SAM" id="SignalP"/>
    </source>
</evidence>
<keyword evidence="6 20" id="KW-0812">Transmembrane</keyword>
<evidence type="ECO:0000256" key="20">
    <source>
        <dbReference type="PROSITE-ProRule" id="PRU00740"/>
    </source>
</evidence>
<evidence type="ECO:0000256" key="18">
    <source>
        <dbReference type="ARBA" id="ARBA00074379"/>
    </source>
</evidence>
<dbReference type="GO" id="GO:0072594">
    <property type="term" value="P:establishment of protein localization to organelle"/>
    <property type="evidence" value="ECO:0007669"/>
    <property type="project" value="TreeGrafter"/>
</dbReference>
<keyword evidence="27" id="KW-1185">Reference proteome</keyword>
<sequence>MKLLGAAILLTTITFCAAADGVDPEPVTSPSTTSPTSSPTTSATTPSTTSKVTTSAITSSTTSTTSITTTTTTSPSTSSTTPSTTTSTSTSTARPTETPTTVVPPSPGPKPGTWEVKNSTNSSCILLKMVAELAVNFNGSQIFHAIVPTNATVSGSCGNATHENQTMILQWSYVNGTSNTMEFVFSKKDKKFELDMVNISLVVDSSHFKNTSGQRLNLTHKEVDFVTPVDMSYKCVKEQTLNFDNVNNATNITASLKISQFQFQAFGNITNKHFADAKDCEPYETPDIVPIAVGCALMALIIIVLVGYLIGRRRNQARGYLSM</sequence>
<feature type="chain" id="PRO_5006668651" description="Lysosome-associated membrane glycoprotein 5" evidence="23">
    <location>
        <begin position="19"/>
        <end position="323"/>
    </location>
</feature>
<feature type="region of interest" description="Disordered" evidence="21">
    <location>
        <begin position="20"/>
        <end position="116"/>
    </location>
</feature>
<reference evidence="26 27" key="1">
    <citation type="submission" date="2015-09" db="EMBL/GenBank/DDBJ databases">
        <title>Draft genome of the scarab beetle Oryctes borbonicus.</title>
        <authorList>
            <person name="Meyer J.M."/>
            <person name="Markov G.V."/>
            <person name="Baskaran P."/>
            <person name="Herrmann M."/>
            <person name="Sommer R.J."/>
            <person name="Roedelsperger C."/>
        </authorList>
    </citation>
    <scope>NUCLEOTIDE SEQUENCE [LARGE SCALE GENOMIC DNA]</scope>
    <source>
        <strain evidence="26">OB123</strain>
        <tissue evidence="26">Whole animal</tissue>
    </source>
</reference>
<dbReference type="PRINTS" id="PR00336">
    <property type="entry name" value="LYSASSOCTDMP"/>
</dbReference>
<keyword evidence="11 20" id="KW-0472">Membrane</keyword>
<evidence type="ECO:0000256" key="7">
    <source>
        <dbReference type="ARBA" id="ARBA00022729"/>
    </source>
</evidence>
<feature type="compositionally biased region" description="Low complexity" evidence="21">
    <location>
        <begin position="26"/>
        <end position="101"/>
    </location>
</feature>
<evidence type="ECO:0000256" key="17">
    <source>
        <dbReference type="ARBA" id="ARBA00060492"/>
    </source>
</evidence>
<name>A0A0T6BFX9_9SCAR</name>
<dbReference type="PROSITE" id="PS51407">
    <property type="entry name" value="LAMP_3"/>
    <property type="match status" value="1"/>
</dbReference>
<dbReference type="Pfam" id="PF01299">
    <property type="entry name" value="Lamp2-like_luminal"/>
    <property type="match status" value="1"/>
</dbReference>
<keyword evidence="13" id="KW-0966">Cell projection</keyword>
<comment type="similarity">
    <text evidence="5 20">Belongs to the LAMP family.</text>
</comment>
<evidence type="ECO:0000259" key="25">
    <source>
        <dbReference type="Pfam" id="PF21222"/>
    </source>
</evidence>
<evidence type="ECO:0000256" key="16">
    <source>
        <dbReference type="ARBA" id="ARBA00053950"/>
    </source>
</evidence>
<keyword evidence="8" id="KW-0967">Endosome</keyword>
<keyword evidence="14" id="KW-0968">Cytoplasmic vesicle</keyword>
<dbReference type="PANTHER" id="PTHR11506:SF35">
    <property type="entry name" value="LYSOSOME-ASSOCIATED MEMBRANE GLYCOPROTEIN 5"/>
    <property type="match status" value="1"/>
</dbReference>
<evidence type="ECO:0000256" key="19">
    <source>
        <dbReference type="ARBA" id="ARBA00076257"/>
    </source>
</evidence>
<evidence type="ECO:0000256" key="4">
    <source>
        <dbReference type="ARBA" id="ARBA00004279"/>
    </source>
</evidence>
<dbReference type="AlphaFoldDB" id="A0A0T6BFX9"/>
<evidence type="ECO:0000256" key="5">
    <source>
        <dbReference type="ARBA" id="ARBA00009644"/>
    </source>
</evidence>
<dbReference type="GO" id="GO:0005765">
    <property type="term" value="C:lysosomal membrane"/>
    <property type="evidence" value="ECO:0007669"/>
    <property type="project" value="TreeGrafter"/>
</dbReference>
<dbReference type="Gene3D" id="2.40.160.110">
    <property type="match status" value="1"/>
</dbReference>
<dbReference type="OrthoDB" id="6232933at2759"/>
<evidence type="ECO:0000256" key="9">
    <source>
        <dbReference type="ARBA" id="ARBA00022989"/>
    </source>
</evidence>
<dbReference type="InterPro" id="IPR048528">
    <property type="entry name" value="Lamp2-like_luminal"/>
</dbReference>
<evidence type="ECO:0000256" key="15">
    <source>
        <dbReference type="ARBA" id="ARBA00029428"/>
    </source>
</evidence>
<dbReference type="GO" id="GO:0005886">
    <property type="term" value="C:plasma membrane"/>
    <property type="evidence" value="ECO:0007669"/>
    <property type="project" value="UniProtKB-SubCell"/>
</dbReference>
<proteinExistence type="inferred from homology"/>
<evidence type="ECO:0000256" key="3">
    <source>
        <dbReference type="ARBA" id="ARBA00004172"/>
    </source>
</evidence>
<feature type="domain" description="Lysosome-associated membrane glycoprotein 2-like transmembrane" evidence="25">
    <location>
        <begin position="289"/>
        <end position="317"/>
    </location>
</feature>